<evidence type="ECO:0000313" key="1">
    <source>
        <dbReference type="EMBL" id="KNZ53243.1"/>
    </source>
</evidence>
<sequence>MALSRCGCKDECASAIKLRRLTESLLPASFLDSFLNVMQPGDIPPLHFPEVRDVLPELLQLGLDSNHANLLDKEFTSTVQQIDEYLLRSYQDDAPKFRSVKGLQTSRSAFIEALQSQSLAVRSQTIQRLQNTLLSHVQSLRRTELAPIIPQPSTPSTSEIY</sequence>
<name>A0A0L6UXH5_9BASI</name>
<gene>
    <name evidence="1" type="ORF">VP01_32g24</name>
</gene>
<accession>A0A0L6UXH5</accession>
<dbReference type="Proteomes" id="UP000037035">
    <property type="component" value="Unassembled WGS sequence"/>
</dbReference>
<dbReference type="OrthoDB" id="2506936at2759"/>
<reference evidence="1 2" key="1">
    <citation type="submission" date="2015-08" db="EMBL/GenBank/DDBJ databases">
        <title>Next Generation Sequencing and Analysis of the Genome of Puccinia sorghi L Schw, the Causal Agent of Maize Common Rust.</title>
        <authorList>
            <person name="Rochi L."/>
            <person name="Burguener G."/>
            <person name="Darino M."/>
            <person name="Turjanski A."/>
            <person name="Kreff E."/>
            <person name="Dieguez M.J."/>
            <person name="Sacco F."/>
        </authorList>
    </citation>
    <scope>NUCLEOTIDE SEQUENCE [LARGE SCALE GENOMIC DNA]</scope>
    <source>
        <strain evidence="1 2">RO10H11247</strain>
    </source>
</reference>
<keyword evidence="2" id="KW-1185">Reference proteome</keyword>
<dbReference type="VEuPathDB" id="FungiDB:VP01_32g24"/>
<evidence type="ECO:0000313" key="2">
    <source>
        <dbReference type="Proteomes" id="UP000037035"/>
    </source>
</evidence>
<dbReference type="STRING" id="27349.A0A0L6UXH5"/>
<protein>
    <submittedName>
        <fullName evidence="1">Uncharacterized protein</fullName>
    </submittedName>
</protein>
<organism evidence="1 2">
    <name type="scientific">Puccinia sorghi</name>
    <dbReference type="NCBI Taxonomy" id="27349"/>
    <lineage>
        <taxon>Eukaryota</taxon>
        <taxon>Fungi</taxon>
        <taxon>Dikarya</taxon>
        <taxon>Basidiomycota</taxon>
        <taxon>Pucciniomycotina</taxon>
        <taxon>Pucciniomycetes</taxon>
        <taxon>Pucciniales</taxon>
        <taxon>Pucciniaceae</taxon>
        <taxon>Puccinia</taxon>
    </lineage>
</organism>
<comment type="caution">
    <text evidence="1">The sequence shown here is derived from an EMBL/GenBank/DDBJ whole genome shotgun (WGS) entry which is preliminary data.</text>
</comment>
<dbReference type="AlphaFoldDB" id="A0A0L6UXH5"/>
<proteinExistence type="predicted"/>
<dbReference type="EMBL" id="LAVV01008280">
    <property type="protein sequence ID" value="KNZ53243.1"/>
    <property type="molecule type" value="Genomic_DNA"/>
</dbReference>